<keyword evidence="5 9" id="KW-0547">Nucleotide-binding</keyword>
<dbReference type="SUPFAM" id="SSF51161">
    <property type="entry name" value="Trimeric LpxA-like enzymes"/>
    <property type="match status" value="1"/>
</dbReference>
<evidence type="ECO:0000256" key="6">
    <source>
        <dbReference type="ARBA" id="ARBA00022840"/>
    </source>
</evidence>
<evidence type="ECO:0000256" key="3">
    <source>
        <dbReference type="ARBA" id="ARBA00022679"/>
    </source>
</evidence>
<evidence type="ECO:0000259" key="11">
    <source>
        <dbReference type="Pfam" id="PF24894"/>
    </source>
</evidence>
<organism evidence="12 13">
    <name type="scientific">Candidatus Fimimonas gallinarum</name>
    <dbReference type="NCBI Taxonomy" id="2840821"/>
    <lineage>
        <taxon>Bacteria</taxon>
        <taxon>Pseudomonadati</taxon>
        <taxon>Myxococcota</taxon>
        <taxon>Myxococcia</taxon>
        <taxon>Myxococcales</taxon>
        <taxon>Cystobacterineae</taxon>
        <taxon>Myxococcaceae</taxon>
        <taxon>Myxococcaceae incertae sedis</taxon>
        <taxon>Candidatus Fimimonas</taxon>
    </lineage>
</organism>
<evidence type="ECO:0000313" key="13">
    <source>
        <dbReference type="Proteomes" id="UP000824200"/>
    </source>
</evidence>
<feature type="domain" description="Glucose-1-phosphate adenylyltransferase/Bifunctional protein GlmU-like C-terminal hexapeptide" evidence="11">
    <location>
        <begin position="290"/>
        <end position="361"/>
    </location>
</feature>
<dbReference type="InterPro" id="IPR011004">
    <property type="entry name" value="Trimer_LpxA-like_sf"/>
</dbReference>
<keyword evidence="2 9" id="KW-0321">Glycogen metabolism</keyword>
<name>A0A9D1J7G9_9BACT</name>
<proteinExistence type="inferred from homology"/>
<dbReference type="CDD" id="cd04651">
    <property type="entry name" value="LbH_G1P_AT_C"/>
    <property type="match status" value="1"/>
</dbReference>
<feature type="binding site" evidence="9">
    <location>
        <position position="100"/>
    </location>
    <ligand>
        <name>alpha-D-glucose 1-phosphate</name>
        <dbReference type="ChEBI" id="CHEBI:58601"/>
    </ligand>
</feature>
<dbReference type="CDD" id="cd02508">
    <property type="entry name" value="ADP_Glucose_PP"/>
    <property type="match status" value="1"/>
</dbReference>
<dbReference type="EMBL" id="DVHL01000006">
    <property type="protein sequence ID" value="HIR65360.1"/>
    <property type="molecule type" value="Genomic_DNA"/>
</dbReference>
<dbReference type="Gene3D" id="3.90.550.10">
    <property type="entry name" value="Spore Coat Polysaccharide Biosynthesis Protein SpsA, Chain A"/>
    <property type="match status" value="1"/>
</dbReference>
<dbReference type="PANTHER" id="PTHR43523">
    <property type="entry name" value="GLUCOSE-1-PHOSPHATE ADENYLYLTRANSFERASE-RELATED"/>
    <property type="match status" value="1"/>
</dbReference>
<feature type="binding site" evidence="9">
    <location>
        <begin position="180"/>
        <end position="181"/>
    </location>
    <ligand>
        <name>alpha-D-glucose 1-phosphate</name>
        <dbReference type="ChEBI" id="CHEBI:58601"/>
    </ligand>
</feature>
<dbReference type="InterPro" id="IPR056818">
    <property type="entry name" value="GlmU/GlgC-like_hexapep"/>
</dbReference>
<accession>A0A9D1J7G9</accession>
<keyword evidence="7 9" id="KW-0320">Glycogen biosynthesis</keyword>
<dbReference type="GO" id="GO:0005978">
    <property type="term" value="P:glycogen biosynthetic process"/>
    <property type="evidence" value="ECO:0007669"/>
    <property type="project" value="UniProtKB-UniRule"/>
</dbReference>
<dbReference type="InterPro" id="IPR029044">
    <property type="entry name" value="Nucleotide-diphossugar_trans"/>
</dbReference>
<feature type="binding site" evidence="9">
    <location>
        <position position="191"/>
    </location>
    <ligand>
        <name>alpha-D-glucose 1-phosphate</name>
        <dbReference type="ChEBI" id="CHEBI:58601"/>
    </ligand>
</feature>
<comment type="subunit">
    <text evidence="9">Homotetramer.</text>
</comment>
<sequence length="405" mass="44438">MKQKEIIAMILAGGQGSRLGVLTKHLAKPAVQFGGKYRIIDFPLTNCAQSGIDTVGILTQYKPLELNTYIGNGQAWDLDVADGGVYILPPYMREKEGEWYKGTANAIYQNIEFIDKFNPTHVLVLSGDHIYKMNYSAMLAYHKKKNADVTIAMIPVDISEASRFGILSCDDDGRIVSFEEKPKQPKSNTASMGIYIFRWDVLRRELIADEKDKTSDNDFGKNVIPKMLNSGKRLFGYKFEGYWKDVGTVASLWQSNMDLLDSDNLNLGDESWPILSKSALMSPHFIGGNARISNSFITEGCYVDGEVRHSIVFDGVTVEKGAVVLDSVVLSGATIRSGARVVKTIVGENVVIGKNAKLGEGGSTRFVSHYCTEGVSLVGANVTVEDNAEYAPDSMVVEEGGEDND</sequence>
<dbReference type="PROSITE" id="PS00810">
    <property type="entry name" value="ADP_GLC_PYROPHOSPH_3"/>
    <property type="match status" value="1"/>
</dbReference>
<comment type="pathway">
    <text evidence="9">Glycan biosynthesis; glycogen biosynthesis.</text>
</comment>
<dbReference type="AlphaFoldDB" id="A0A9D1J7G9"/>
<dbReference type="PROSITE" id="PS00809">
    <property type="entry name" value="ADP_GLC_PYROPHOSPH_2"/>
    <property type="match status" value="1"/>
</dbReference>
<comment type="function">
    <text evidence="9">Involved in the biosynthesis of ADP-glucose, a building block required for the elongation reactions to produce glycogen. Catalyzes the reaction between ATP and alpha-D-glucose 1-phosphate (G1P) to produce pyrophosphate and ADP-Glc.</text>
</comment>
<evidence type="ECO:0000256" key="1">
    <source>
        <dbReference type="ARBA" id="ARBA00010443"/>
    </source>
</evidence>
<keyword evidence="4 9" id="KW-0548">Nucleotidyltransferase</keyword>
<comment type="similarity">
    <text evidence="1 9">Belongs to the bacterial/plant glucose-1-phosphate adenylyltransferase family.</text>
</comment>
<feature type="site" description="Could play a key role in the communication between the regulatory and the substrate sites" evidence="9">
    <location>
        <position position="99"/>
    </location>
</feature>
<feature type="site" description="Could play a key role in the communication between the regulatory and the substrate sites" evidence="9">
    <location>
        <position position="60"/>
    </location>
</feature>
<evidence type="ECO:0000256" key="4">
    <source>
        <dbReference type="ARBA" id="ARBA00022695"/>
    </source>
</evidence>
<reference evidence="12" key="1">
    <citation type="submission" date="2020-10" db="EMBL/GenBank/DDBJ databases">
        <authorList>
            <person name="Gilroy R."/>
        </authorList>
    </citation>
    <scope>NUCLEOTIDE SEQUENCE</scope>
    <source>
        <strain evidence="12">CHK121-14286</strain>
    </source>
</reference>
<dbReference type="GO" id="GO:0005524">
    <property type="term" value="F:ATP binding"/>
    <property type="evidence" value="ECO:0007669"/>
    <property type="project" value="UniProtKB-KW"/>
</dbReference>
<dbReference type="Proteomes" id="UP000824200">
    <property type="component" value="Unassembled WGS sequence"/>
</dbReference>
<dbReference type="SUPFAM" id="SSF53448">
    <property type="entry name" value="Nucleotide-diphospho-sugar transferases"/>
    <property type="match status" value="1"/>
</dbReference>
<dbReference type="InterPro" id="IPR023049">
    <property type="entry name" value="GlgC_bac"/>
</dbReference>
<evidence type="ECO:0000259" key="10">
    <source>
        <dbReference type="Pfam" id="PF00483"/>
    </source>
</evidence>
<dbReference type="HAMAP" id="MF_00624">
    <property type="entry name" value="GlgC"/>
    <property type="match status" value="1"/>
</dbReference>
<dbReference type="NCBIfam" id="TIGR02091">
    <property type="entry name" value="glgC"/>
    <property type="match status" value="1"/>
</dbReference>
<feature type="domain" description="Nucleotidyl transferase" evidence="10">
    <location>
        <begin position="8"/>
        <end position="261"/>
    </location>
</feature>
<keyword evidence="8 9" id="KW-0119">Carbohydrate metabolism</keyword>
<evidence type="ECO:0000313" key="12">
    <source>
        <dbReference type="EMBL" id="HIR65360.1"/>
    </source>
</evidence>
<evidence type="ECO:0000256" key="2">
    <source>
        <dbReference type="ARBA" id="ARBA00022600"/>
    </source>
</evidence>
<evidence type="ECO:0000256" key="5">
    <source>
        <dbReference type="ARBA" id="ARBA00022741"/>
    </source>
</evidence>
<keyword evidence="3 9" id="KW-0808">Transferase</keyword>
<feature type="binding site" evidence="9">
    <location>
        <position position="165"/>
    </location>
    <ligand>
        <name>alpha-D-glucose 1-phosphate</name>
        <dbReference type="ChEBI" id="CHEBI:58601"/>
    </ligand>
</feature>
<dbReference type="Gene3D" id="2.160.10.10">
    <property type="entry name" value="Hexapeptide repeat proteins"/>
    <property type="match status" value="1"/>
</dbReference>
<dbReference type="NCBIfam" id="NF003670">
    <property type="entry name" value="PRK05293.1"/>
    <property type="match status" value="1"/>
</dbReference>
<comment type="catalytic activity">
    <reaction evidence="9">
        <text>alpha-D-glucose 1-phosphate + ATP + H(+) = ADP-alpha-D-glucose + diphosphate</text>
        <dbReference type="Rhea" id="RHEA:12120"/>
        <dbReference type="ChEBI" id="CHEBI:15378"/>
        <dbReference type="ChEBI" id="CHEBI:30616"/>
        <dbReference type="ChEBI" id="CHEBI:33019"/>
        <dbReference type="ChEBI" id="CHEBI:57498"/>
        <dbReference type="ChEBI" id="CHEBI:58601"/>
        <dbReference type="EC" id="2.7.7.27"/>
    </reaction>
</comment>
<evidence type="ECO:0000256" key="8">
    <source>
        <dbReference type="ARBA" id="ARBA00023277"/>
    </source>
</evidence>
<dbReference type="InterPro" id="IPR011831">
    <property type="entry name" value="ADP-Glc_PPase"/>
</dbReference>
<dbReference type="PROSITE" id="PS00808">
    <property type="entry name" value="ADP_GLC_PYROPHOSPH_1"/>
    <property type="match status" value="1"/>
</dbReference>
<dbReference type="PANTHER" id="PTHR43523:SF2">
    <property type="entry name" value="GLUCOSE-1-PHOSPHATE ADENYLYLTRANSFERASE"/>
    <property type="match status" value="1"/>
</dbReference>
<dbReference type="Pfam" id="PF24894">
    <property type="entry name" value="Hexapep_GlmU"/>
    <property type="match status" value="1"/>
</dbReference>
<dbReference type="Pfam" id="PF00483">
    <property type="entry name" value="NTP_transferase"/>
    <property type="match status" value="1"/>
</dbReference>
<protein>
    <recommendedName>
        <fullName evidence="9">Glucose-1-phosphate adenylyltransferase</fullName>
        <ecNumber evidence="9">2.7.7.27</ecNumber>
    </recommendedName>
    <alternativeName>
        <fullName evidence="9">ADP-glucose pyrophosphorylase</fullName>
        <shortName evidence="9">ADPGlc PPase</shortName>
    </alternativeName>
    <alternativeName>
        <fullName evidence="9">ADP-glucose synthase</fullName>
    </alternativeName>
</protein>
<dbReference type="GO" id="GO:0008878">
    <property type="term" value="F:glucose-1-phosphate adenylyltransferase activity"/>
    <property type="evidence" value="ECO:0007669"/>
    <property type="project" value="UniProtKB-UniRule"/>
</dbReference>
<keyword evidence="6 9" id="KW-0067">ATP-binding</keyword>
<dbReference type="InterPro" id="IPR005835">
    <property type="entry name" value="NTP_transferase_dom"/>
</dbReference>
<dbReference type="InterPro" id="IPR005836">
    <property type="entry name" value="ADP_Glu_pyroP_CS"/>
</dbReference>
<evidence type="ECO:0000256" key="9">
    <source>
        <dbReference type="HAMAP-Rule" id="MF_00624"/>
    </source>
</evidence>
<gene>
    <name evidence="9" type="primary">glgC</name>
    <name evidence="12" type="ORF">IAC95_00495</name>
</gene>
<reference evidence="12" key="2">
    <citation type="journal article" date="2021" name="PeerJ">
        <title>Extensive microbial diversity within the chicken gut microbiome revealed by metagenomics and culture.</title>
        <authorList>
            <person name="Gilroy R."/>
            <person name="Ravi A."/>
            <person name="Getino M."/>
            <person name="Pursley I."/>
            <person name="Horton D.L."/>
            <person name="Alikhan N.F."/>
            <person name="Baker D."/>
            <person name="Gharbi K."/>
            <person name="Hall N."/>
            <person name="Watson M."/>
            <person name="Adriaenssens E.M."/>
            <person name="Foster-Nyarko E."/>
            <person name="Jarju S."/>
            <person name="Secka A."/>
            <person name="Antonio M."/>
            <person name="Oren A."/>
            <person name="Chaudhuri R.R."/>
            <person name="La Ragione R."/>
            <person name="Hildebrand F."/>
            <person name="Pallen M.J."/>
        </authorList>
    </citation>
    <scope>NUCLEOTIDE SEQUENCE</scope>
    <source>
        <strain evidence="12">CHK121-14286</strain>
    </source>
</reference>
<evidence type="ECO:0000256" key="7">
    <source>
        <dbReference type="ARBA" id="ARBA00023056"/>
    </source>
</evidence>
<dbReference type="EC" id="2.7.7.27" evidence="9"/>
<comment type="caution">
    <text evidence="12">The sequence shown here is derived from an EMBL/GenBank/DDBJ whole genome shotgun (WGS) entry which is preliminary data.</text>
</comment>